<dbReference type="eggNOG" id="ENOG5031ZQ1">
    <property type="taxonomic scope" value="Bacteria"/>
</dbReference>
<evidence type="ECO:0000313" key="1">
    <source>
        <dbReference type="EMBL" id="AFZ27322.1"/>
    </source>
</evidence>
<keyword evidence="2" id="KW-1185">Reference proteome</keyword>
<gene>
    <name evidence="1" type="ORF">Cylst_5293</name>
</gene>
<reference evidence="1 2" key="1">
    <citation type="submission" date="2012-06" db="EMBL/GenBank/DDBJ databases">
        <title>Finished chromosome of genome of Cylindrospermum stagnale PCC 7417.</title>
        <authorList>
            <consortium name="US DOE Joint Genome Institute"/>
            <person name="Gugger M."/>
            <person name="Coursin T."/>
            <person name="Rippka R."/>
            <person name="Tandeau De Marsac N."/>
            <person name="Huntemann M."/>
            <person name="Wei C.-L."/>
            <person name="Han J."/>
            <person name="Detter J.C."/>
            <person name="Han C."/>
            <person name="Tapia R."/>
            <person name="Chen A."/>
            <person name="Kyrpides N."/>
            <person name="Mavromatis K."/>
            <person name="Markowitz V."/>
            <person name="Szeto E."/>
            <person name="Ivanova N."/>
            <person name="Pagani I."/>
            <person name="Pati A."/>
            <person name="Goodwin L."/>
            <person name="Nordberg H.P."/>
            <person name="Cantor M.N."/>
            <person name="Hua S.X."/>
            <person name="Woyke T."/>
            <person name="Kerfeld C.A."/>
        </authorList>
    </citation>
    <scope>NUCLEOTIDE SEQUENCE [LARGE SCALE GENOMIC DNA]</scope>
    <source>
        <strain evidence="1 2">PCC 7417</strain>
    </source>
</reference>
<accession>K9X6Q3</accession>
<dbReference type="Proteomes" id="UP000010475">
    <property type="component" value="Chromosome"/>
</dbReference>
<protein>
    <submittedName>
        <fullName evidence="1">Uncharacterized protein</fullName>
    </submittedName>
</protein>
<name>K9X6Q3_9NOST</name>
<organism evidence="1 2">
    <name type="scientific">Cylindrospermum stagnale PCC 7417</name>
    <dbReference type="NCBI Taxonomy" id="56107"/>
    <lineage>
        <taxon>Bacteria</taxon>
        <taxon>Bacillati</taxon>
        <taxon>Cyanobacteriota</taxon>
        <taxon>Cyanophyceae</taxon>
        <taxon>Nostocales</taxon>
        <taxon>Nostocaceae</taxon>
        <taxon>Cylindrospermum</taxon>
    </lineage>
</organism>
<evidence type="ECO:0000313" key="2">
    <source>
        <dbReference type="Proteomes" id="UP000010475"/>
    </source>
</evidence>
<dbReference type="STRING" id="56107.Cylst_5293"/>
<dbReference type="OrthoDB" id="463809at2"/>
<dbReference type="AlphaFoldDB" id="K9X6Q3"/>
<dbReference type="HOGENOM" id="CLU_173980_0_0_3"/>
<dbReference type="EMBL" id="CP003642">
    <property type="protein sequence ID" value="AFZ27322.1"/>
    <property type="molecule type" value="Genomic_DNA"/>
</dbReference>
<dbReference type="RefSeq" id="WP_015210557.1">
    <property type="nucleotide sequence ID" value="NC_019757.1"/>
</dbReference>
<dbReference type="KEGG" id="csg:Cylst_5293"/>
<proteinExistence type="predicted"/>
<sequence length="104" mass="11990">MNRTTSNSQNSALYEFKEAHPEEIQTITEALVKITSLPAEAIKSHLDAMLEKLVKTTESPFYETASDEEWFQALHEWSYRHKQNIPPLSDYAVSRAGIYEDEEI</sequence>